<gene>
    <name evidence="1" type="ORF">QQM35_08545</name>
</gene>
<reference evidence="1 2" key="1">
    <citation type="journal article" date="2024" name="Pathogens">
        <title>Staphylococcus hsinchuensis sp. nov., Isolated from Soymilk.</title>
        <authorList>
            <person name="Wang Y.T."/>
            <person name="Lin Y.C."/>
            <person name="Hsieh Y.H."/>
            <person name="Lin Y.T."/>
            <person name="Hamada M."/>
            <person name="Chen C.C."/>
            <person name="Liou J.S."/>
            <person name="Lee A.Y."/>
            <person name="Zhang W.L."/>
            <person name="Chen Y.T."/>
            <person name="Huang C.H."/>
        </authorList>
    </citation>
    <scope>NUCLEOTIDE SEQUENCE [LARGE SCALE GENOMIC DNA]</scope>
    <source>
        <strain evidence="1 2">H164</strain>
    </source>
</reference>
<sequence length="187" mass="21347">METTVNLLEKQISNRLHGVNHFESIYINPVLGEMLDSFDIPKEAKLACLTIDTAMRHLDAVESTLTSKQSILIGDLLSAHFYTILAQLNDPIFQKEISTAIVKINEIKSSIHNDEIPKAQMGHKILLAENTFPSITLKRYAPNFNKQALNRLLLEHIQQKRPAYLNKYSNEDMQLFISNIKTEIDDK</sequence>
<keyword evidence="2" id="KW-1185">Reference proteome</keyword>
<name>A0ABZ3EBR3_9STAP</name>
<organism evidence="1 2">
    <name type="scientific">Staphylococcus hsinchuensis</name>
    <dbReference type="NCBI Taxonomy" id="3051183"/>
    <lineage>
        <taxon>Bacteria</taxon>
        <taxon>Bacillati</taxon>
        <taxon>Bacillota</taxon>
        <taxon>Bacilli</taxon>
        <taxon>Bacillales</taxon>
        <taxon>Staphylococcaceae</taxon>
        <taxon>Staphylococcus</taxon>
    </lineage>
</organism>
<dbReference type="EMBL" id="CP128355">
    <property type="protein sequence ID" value="XAF70113.1"/>
    <property type="molecule type" value="Genomic_DNA"/>
</dbReference>
<dbReference type="RefSeq" id="WP_342610329.1">
    <property type="nucleotide sequence ID" value="NZ_CP128355.1"/>
</dbReference>
<proteinExistence type="predicted"/>
<protein>
    <submittedName>
        <fullName evidence="1">Heptaprenyl diphosphate synthase component 1</fullName>
    </submittedName>
</protein>
<dbReference type="Proteomes" id="UP001436297">
    <property type="component" value="Chromosome"/>
</dbReference>
<evidence type="ECO:0000313" key="2">
    <source>
        <dbReference type="Proteomes" id="UP001436297"/>
    </source>
</evidence>
<accession>A0ABZ3EBR3</accession>
<dbReference type="Gene3D" id="1.20.120.1450">
    <property type="match status" value="1"/>
</dbReference>
<evidence type="ECO:0000313" key="1">
    <source>
        <dbReference type="EMBL" id="XAF70113.1"/>
    </source>
</evidence>